<keyword evidence="4" id="KW-1185">Reference proteome</keyword>
<comment type="similarity">
    <text evidence="1">Belongs to the CpoB family.</text>
</comment>
<proteinExistence type="inferred from homology"/>
<sequence length="284" mass="29800" precursor="true">MKMRFLMVLATGVMISPVVAGAQDAETLADVRQELTVLNVEVQKLRRELSTTGGASVEIGAGSVLERVYTMESELQRLTSKTEELENRVNRVVGDGTNRLGDLNFRLCELEPACDIGALPEMTPLGGAGQTATSAPLAPPVTAPSAPSTTLSNQSELAVSEAADFERAQAALASGDFRTAADQFEAFNQTYPGGPLAAEAELRRGEALSGLGDTREAARAFLAGFSSNPTGPIAPQTLFELGRALGKLDQTQEACVTLSEVGLRFPGDPAALQAETEKLTLGCS</sequence>
<keyword evidence="1" id="KW-0175">Coiled coil</keyword>
<keyword evidence="1" id="KW-0131">Cell cycle</keyword>
<evidence type="ECO:0000313" key="3">
    <source>
        <dbReference type="EMBL" id="SFE57264.1"/>
    </source>
</evidence>
<accession>A0A1I2BM17</accession>
<feature type="coiled-coil region" evidence="1">
    <location>
        <begin position="28"/>
        <end position="95"/>
    </location>
</feature>
<gene>
    <name evidence="1" type="primary">cpoB</name>
    <name evidence="3" type="ORF">SAMN04488523_108150</name>
</gene>
<feature type="signal peptide" evidence="1">
    <location>
        <begin position="1"/>
        <end position="22"/>
    </location>
</feature>
<keyword evidence="1" id="KW-0732">Signal</keyword>
<reference evidence="3 4" key="1">
    <citation type="submission" date="2016-10" db="EMBL/GenBank/DDBJ databases">
        <authorList>
            <person name="de Groot N.N."/>
        </authorList>
    </citation>
    <scope>NUCLEOTIDE SEQUENCE [LARGE SCALE GENOMIC DNA]</scope>
    <source>
        <strain evidence="3 4">DSM 11443</strain>
    </source>
</reference>
<dbReference type="GO" id="GO:0030288">
    <property type="term" value="C:outer membrane-bounded periplasmic space"/>
    <property type="evidence" value="ECO:0007669"/>
    <property type="project" value="UniProtKB-UniRule"/>
</dbReference>
<dbReference type="Gene3D" id="1.25.40.10">
    <property type="entry name" value="Tetratricopeptide repeat domain"/>
    <property type="match status" value="1"/>
</dbReference>
<dbReference type="InterPro" id="IPR034706">
    <property type="entry name" value="CpoB"/>
</dbReference>
<dbReference type="NCBIfam" id="TIGR02795">
    <property type="entry name" value="tol_pal_ybgF"/>
    <property type="match status" value="1"/>
</dbReference>
<feature type="compositionally biased region" description="Low complexity" evidence="2">
    <location>
        <begin position="143"/>
        <end position="152"/>
    </location>
</feature>
<evidence type="ECO:0000256" key="2">
    <source>
        <dbReference type="SAM" id="MobiDB-lite"/>
    </source>
</evidence>
<dbReference type="GO" id="GO:0043093">
    <property type="term" value="P:FtsZ-dependent cytokinesis"/>
    <property type="evidence" value="ECO:0007669"/>
    <property type="project" value="UniProtKB-UniRule"/>
</dbReference>
<dbReference type="AlphaFoldDB" id="A0A1I2BM17"/>
<feature type="region of interest" description="Disordered" evidence="2">
    <location>
        <begin position="125"/>
        <end position="153"/>
    </location>
</feature>
<dbReference type="EMBL" id="FOMW01000008">
    <property type="protein sequence ID" value="SFE57264.1"/>
    <property type="molecule type" value="Genomic_DNA"/>
</dbReference>
<feature type="chain" id="PRO_5011801860" description="Cell division coordinator CpoB" evidence="1">
    <location>
        <begin position="23"/>
        <end position="284"/>
    </location>
</feature>
<comment type="subcellular location">
    <subcellularLocation>
        <location evidence="1">Periplasm</location>
    </subcellularLocation>
</comment>
<dbReference type="Proteomes" id="UP000198977">
    <property type="component" value="Unassembled WGS sequence"/>
</dbReference>
<keyword evidence="1" id="KW-0574">Periplasm</keyword>
<evidence type="ECO:0000256" key="1">
    <source>
        <dbReference type="HAMAP-Rule" id="MF_02066"/>
    </source>
</evidence>
<dbReference type="InterPro" id="IPR019734">
    <property type="entry name" value="TPR_rpt"/>
</dbReference>
<dbReference type="SUPFAM" id="SSF48452">
    <property type="entry name" value="TPR-like"/>
    <property type="match status" value="1"/>
</dbReference>
<name>A0A1I2BM17_9RHOB</name>
<keyword evidence="1" id="KW-0132">Cell division</keyword>
<dbReference type="HAMAP" id="MF_02066">
    <property type="entry name" value="CpoB"/>
    <property type="match status" value="1"/>
</dbReference>
<organism evidence="3 4">
    <name type="scientific">Sulfitobacter brevis</name>
    <dbReference type="NCBI Taxonomy" id="74348"/>
    <lineage>
        <taxon>Bacteria</taxon>
        <taxon>Pseudomonadati</taxon>
        <taxon>Pseudomonadota</taxon>
        <taxon>Alphaproteobacteria</taxon>
        <taxon>Rhodobacterales</taxon>
        <taxon>Roseobacteraceae</taxon>
        <taxon>Sulfitobacter</taxon>
    </lineage>
</organism>
<protein>
    <recommendedName>
        <fullName evidence="1">Cell division coordinator CpoB</fullName>
    </recommendedName>
</protein>
<dbReference type="Pfam" id="PF13174">
    <property type="entry name" value="TPR_6"/>
    <property type="match status" value="1"/>
</dbReference>
<dbReference type="InterPro" id="IPR014162">
    <property type="entry name" value="CpoB_C"/>
</dbReference>
<dbReference type="InterPro" id="IPR011990">
    <property type="entry name" value="TPR-like_helical_dom_sf"/>
</dbReference>
<dbReference type="STRING" id="74348.SAMN04488523_108150"/>
<evidence type="ECO:0000313" key="4">
    <source>
        <dbReference type="Proteomes" id="UP000198977"/>
    </source>
</evidence>
<comment type="function">
    <text evidence="1">Mediates coordination of peptidoglycan synthesis and outer membrane constriction during cell division.</text>
</comment>